<reference evidence="3" key="1">
    <citation type="journal article" date="2019" name="Int. J. Syst. Evol. Microbiol.">
        <title>The Global Catalogue of Microorganisms (GCM) 10K type strain sequencing project: providing services to taxonomists for standard genome sequencing and annotation.</title>
        <authorList>
            <consortium name="The Broad Institute Genomics Platform"/>
            <consortium name="The Broad Institute Genome Sequencing Center for Infectious Disease"/>
            <person name="Wu L."/>
            <person name="Ma J."/>
        </authorList>
    </citation>
    <scope>NUCLEOTIDE SEQUENCE [LARGE SCALE GENOMIC DNA]</scope>
    <source>
        <strain evidence="3">NBRC 112299</strain>
    </source>
</reference>
<accession>A0ABQ6IH30</accession>
<proteinExistence type="predicted"/>
<evidence type="ECO:0000313" key="3">
    <source>
        <dbReference type="Proteomes" id="UP001157125"/>
    </source>
</evidence>
<name>A0ABQ6IH30_9MICO</name>
<keyword evidence="3" id="KW-1185">Reference proteome</keyword>
<comment type="caution">
    <text evidence="2">The sequence shown here is derived from an EMBL/GenBank/DDBJ whole genome shotgun (WGS) entry which is preliminary data.</text>
</comment>
<evidence type="ECO:0000256" key="1">
    <source>
        <dbReference type="SAM" id="MobiDB-lite"/>
    </source>
</evidence>
<gene>
    <name evidence="2" type="ORF">GCM10025876_26850</name>
</gene>
<dbReference type="Proteomes" id="UP001157125">
    <property type="component" value="Unassembled WGS sequence"/>
</dbReference>
<protein>
    <submittedName>
        <fullName evidence="2">Uncharacterized protein</fullName>
    </submittedName>
</protein>
<organism evidence="2 3">
    <name type="scientific">Demequina litorisediminis</name>
    <dbReference type="NCBI Taxonomy" id="1849022"/>
    <lineage>
        <taxon>Bacteria</taxon>
        <taxon>Bacillati</taxon>
        <taxon>Actinomycetota</taxon>
        <taxon>Actinomycetes</taxon>
        <taxon>Micrococcales</taxon>
        <taxon>Demequinaceae</taxon>
        <taxon>Demequina</taxon>
    </lineage>
</organism>
<feature type="region of interest" description="Disordered" evidence="1">
    <location>
        <begin position="153"/>
        <end position="178"/>
    </location>
</feature>
<sequence length="178" mass="18132">MCETVSASAPAGARAARGVRNLRANAYVARMPAAPMTTLAASTPVSPANHPPTAIVAGSILAPWGWMTSPARFHASEASARKLALAAAASTAPFAGISVEGWSTSHMPESVRNPGSRTTRRYSAAMAMFTTVHRAVPATATMPATALAAASRARGASGARGRHARATRMAASGSTVHQ</sequence>
<dbReference type="EMBL" id="BSUN01000001">
    <property type="protein sequence ID" value="GMA36481.1"/>
    <property type="molecule type" value="Genomic_DNA"/>
</dbReference>
<evidence type="ECO:0000313" key="2">
    <source>
        <dbReference type="EMBL" id="GMA36481.1"/>
    </source>
</evidence>